<feature type="region of interest" description="Disordered" evidence="1">
    <location>
        <begin position="26"/>
        <end position="56"/>
    </location>
</feature>
<accession>F2E7C2</accession>
<dbReference type="EMBL" id="AK372046">
    <property type="protein sequence ID" value="BAK03244.1"/>
    <property type="molecule type" value="mRNA"/>
</dbReference>
<protein>
    <submittedName>
        <fullName evidence="2">Predicted protein</fullName>
    </submittedName>
</protein>
<organism evidence="2">
    <name type="scientific">Hordeum vulgare subsp. vulgare</name>
    <name type="common">Domesticated barley</name>
    <dbReference type="NCBI Taxonomy" id="112509"/>
    <lineage>
        <taxon>Eukaryota</taxon>
        <taxon>Viridiplantae</taxon>
        <taxon>Streptophyta</taxon>
        <taxon>Embryophyta</taxon>
        <taxon>Tracheophyta</taxon>
        <taxon>Spermatophyta</taxon>
        <taxon>Magnoliopsida</taxon>
        <taxon>Liliopsida</taxon>
        <taxon>Poales</taxon>
        <taxon>Poaceae</taxon>
        <taxon>BOP clade</taxon>
        <taxon>Pooideae</taxon>
        <taxon>Triticodae</taxon>
        <taxon>Triticeae</taxon>
        <taxon>Hordeinae</taxon>
        <taxon>Hordeum</taxon>
    </lineage>
</organism>
<evidence type="ECO:0000256" key="1">
    <source>
        <dbReference type="SAM" id="MobiDB-lite"/>
    </source>
</evidence>
<reference evidence="2" key="1">
    <citation type="journal article" date="2011" name="Plant Physiol.">
        <title>Comprehensive sequence analysis of 24,783 barley full-length cDNAs derived from 12 clone libraries.</title>
        <authorList>
            <person name="Matsumoto T."/>
            <person name="Tanaka T."/>
            <person name="Sakai H."/>
            <person name="Amano N."/>
            <person name="Kanamori H."/>
            <person name="Kurita K."/>
            <person name="Kikuta A."/>
            <person name="Kamiya K."/>
            <person name="Yamamoto M."/>
            <person name="Ikawa H."/>
            <person name="Fujii N."/>
            <person name="Hori K."/>
            <person name="Itoh T."/>
            <person name="Sato K."/>
        </authorList>
    </citation>
    <scope>NUCLEOTIDE SEQUENCE</scope>
</reference>
<dbReference type="AlphaFoldDB" id="F2E7C2"/>
<feature type="compositionally biased region" description="Pro residues" evidence="1">
    <location>
        <begin position="30"/>
        <end position="41"/>
    </location>
</feature>
<sequence>MASYEKPQPQPPANAAPYYAYPAPQQPAYYAPPPPPPPAPALVPEGEERRFVHRQG</sequence>
<evidence type="ECO:0000313" key="2">
    <source>
        <dbReference type="EMBL" id="BAK03244.1"/>
    </source>
</evidence>
<proteinExistence type="evidence at transcript level"/>
<name>F2E7C2_HORVV</name>